<evidence type="ECO:0000313" key="8">
    <source>
        <dbReference type="Proteomes" id="UP000696485"/>
    </source>
</evidence>
<sequence length="441" mass="48424">MDMSCLPTLITSSATSTPMASSSLTQLSPEFEYLAPSSMLPYQPDGWSYSMSIDAYNNSSNVATNSQSTTDDYDDHARNSSFAEGIILQSMDSGPDPNLLSALQFSYQGRSFEASPSPSPSPACMTPGQTISSSEFVTMMNEAASRLKAMAAETSSVTRTVDNPYGLARLPISQQYYPSLFSSRRETMDMCLSPNPPTLYAPVPQEINYGLASYSLPTLMACNPTTLVDHARPTPRPASSLSSSFSSSTLFESPSPSPPRPASLPLNKTRPSNRPSFGLGHNNYHGGNNKANNKKQKPRYLCHIPNCGRTFSRPFNLKSHGLTHEPQRPHACDQCPKTFARIHDRDRHMKGHLTEKAHCCIVCLGRFARQDAVTRHLKLSNEMNPCSLILKANGITFRDAAAGRVGRHQLGKEADIRRTLDMLDEQARKTKASRAMELMSD</sequence>
<evidence type="ECO:0000313" key="7">
    <source>
        <dbReference type="EMBL" id="KAF9334289.1"/>
    </source>
</evidence>
<dbReference type="SMART" id="SM00355">
    <property type="entry name" value="ZnF_C2H2"/>
    <property type="match status" value="3"/>
</dbReference>
<dbReference type="GO" id="GO:0008270">
    <property type="term" value="F:zinc ion binding"/>
    <property type="evidence" value="ECO:0007669"/>
    <property type="project" value="UniProtKB-KW"/>
</dbReference>
<keyword evidence="8" id="KW-1185">Reference proteome</keyword>
<dbReference type="SUPFAM" id="SSF57667">
    <property type="entry name" value="beta-beta-alpha zinc fingers"/>
    <property type="match status" value="1"/>
</dbReference>
<evidence type="ECO:0000256" key="5">
    <source>
        <dbReference type="SAM" id="MobiDB-lite"/>
    </source>
</evidence>
<evidence type="ECO:0000256" key="3">
    <source>
        <dbReference type="ARBA" id="ARBA00022833"/>
    </source>
</evidence>
<feature type="domain" description="C2H2-type" evidence="6">
    <location>
        <begin position="300"/>
        <end position="329"/>
    </location>
</feature>
<dbReference type="GO" id="GO:0000981">
    <property type="term" value="F:DNA-binding transcription factor activity, RNA polymerase II-specific"/>
    <property type="evidence" value="ECO:0007669"/>
    <property type="project" value="TreeGrafter"/>
</dbReference>
<dbReference type="PANTHER" id="PTHR23235:SF120">
    <property type="entry name" value="KRUPPEL-LIKE FACTOR 15"/>
    <property type="match status" value="1"/>
</dbReference>
<keyword evidence="1" id="KW-0479">Metal-binding</keyword>
<gene>
    <name evidence="7" type="ORF">BG006_002402</name>
</gene>
<proteinExistence type="predicted"/>
<name>A0A9P5VNS1_9FUNG</name>
<feature type="region of interest" description="Disordered" evidence="5">
    <location>
        <begin position="230"/>
        <end position="295"/>
    </location>
</feature>
<dbReference type="Pfam" id="PF00096">
    <property type="entry name" value="zf-C2H2"/>
    <property type="match status" value="1"/>
</dbReference>
<evidence type="ECO:0000256" key="1">
    <source>
        <dbReference type="ARBA" id="ARBA00022723"/>
    </source>
</evidence>
<dbReference type="Gene3D" id="3.30.160.60">
    <property type="entry name" value="Classic Zinc Finger"/>
    <property type="match status" value="2"/>
</dbReference>
<dbReference type="PANTHER" id="PTHR23235">
    <property type="entry name" value="KRUEPPEL-LIKE TRANSCRIPTION FACTOR"/>
    <property type="match status" value="1"/>
</dbReference>
<evidence type="ECO:0000259" key="6">
    <source>
        <dbReference type="PROSITE" id="PS50157"/>
    </source>
</evidence>
<reference evidence="7" key="1">
    <citation type="journal article" date="2020" name="Fungal Divers.">
        <title>Resolving the Mortierellaceae phylogeny through synthesis of multi-gene phylogenetics and phylogenomics.</title>
        <authorList>
            <person name="Vandepol N."/>
            <person name="Liber J."/>
            <person name="Desiro A."/>
            <person name="Na H."/>
            <person name="Kennedy M."/>
            <person name="Barry K."/>
            <person name="Grigoriev I.V."/>
            <person name="Miller A.N."/>
            <person name="O'Donnell K."/>
            <person name="Stajich J.E."/>
            <person name="Bonito G."/>
        </authorList>
    </citation>
    <scope>NUCLEOTIDE SEQUENCE</scope>
    <source>
        <strain evidence="7">NVP1</strain>
    </source>
</reference>
<dbReference type="InterPro" id="IPR036236">
    <property type="entry name" value="Znf_C2H2_sf"/>
</dbReference>
<keyword evidence="3" id="KW-0862">Zinc</keyword>
<dbReference type="InterPro" id="IPR013087">
    <property type="entry name" value="Znf_C2H2_type"/>
</dbReference>
<dbReference type="Proteomes" id="UP000696485">
    <property type="component" value="Unassembled WGS sequence"/>
</dbReference>
<feature type="compositionally biased region" description="Low complexity" evidence="5">
    <location>
        <begin position="237"/>
        <end position="254"/>
    </location>
</feature>
<keyword evidence="2 4" id="KW-0863">Zinc-finger</keyword>
<dbReference type="PROSITE" id="PS50157">
    <property type="entry name" value="ZINC_FINGER_C2H2_2"/>
    <property type="match status" value="2"/>
</dbReference>
<organism evidence="7 8">
    <name type="scientific">Podila minutissima</name>
    <dbReference type="NCBI Taxonomy" id="64525"/>
    <lineage>
        <taxon>Eukaryota</taxon>
        <taxon>Fungi</taxon>
        <taxon>Fungi incertae sedis</taxon>
        <taxon>Mucoromycota</taxon>
        <taxon>Mortierellomycotina</taxon>
        <taxon>Mortierellomycetes</taxon>
        <taxon>Mortierellales</taxon>
        <taxon>Mortierellaceae</taxon>
        <taxon>Podila</taxon>
    </lineage>
</organism>
<evidence type="ECO:0000256" key="4">
    <source>
        <dbReference type="PROSITE-ProRule" id="PRU00042"/>
    </source>
</evidence>
<feature type="domain" description="C2H2-type" evidence="6">
    <location>
        <begin position="330"/>
        <end position="357"/>
    </location>
</feature>
<dbReference type="AlphaFoldDB" id="A0A9P5VNS1"/>
<dbReference type="EMBL" id="JAAAUY010000156">
    <property type="protein sequence ID" value="KAF9334289.1"/>
    <property type="molecule type" value="Genomic_DNA"/>
</dbReference>
<dbReference type="PROSITE" id="PS00028">
    <property type="entry name" value="ZINC_FINGER_C2H2_1"/>
    <property type="match status" value="2"/>
</dbReference>
<evidence type="ECO:0000256" key="2">
    <source>
        <dbReference type="ARBA" id="ARBA00022771"/>
    </source>
</evidence>
<comment type="caution">
    <text evidence="7">The sequence shown here is derived from an EMBL/GenBank/DDBJ whole genome shotgun (WGS) entry which is preliminary data.</text>
</comment>
<feature type="compositionally biased region" description="Low complexity" evidence="5">
    <location>
        <begin position="278"/>
        <end position="291"/>
    </location>
</feature>
<accession>A0A9P5VNS1</accession>
<protein>
    <recommendedName>
        <fullName evidence="6">C2H2-type domain-containing protein</fullName>
    </recommendedName>
</protein>
<dbReference type="GO" id="GO:0000978">
    <property type="term" value="F:RNA polymerase II cis-regulatory region sequence-specific DNA binding"/>
    <property type="evidence" value="ECO:0007669"/>
    <property type="project" value="TreeGrafter"/>
</dbReference>